<evidence type="ECO:0000313" key="1">
    <source>
        <dbReference type="EMBL" id="SUZ93827.1"/>
    </source>
</evidence>
<accession>A0A381RV37</accession>
<protein>
    <submittedName>
        <fullName evidence="1">Uncharacterized protein</fullName>
    </submittedName>
</protein>
<proteinExistence type="predicted"/>
<sequence>MDVSNYCREVETYLCKKNEGHLIRLVGPAFNMVQGWADAGIPLKVVYRGIDERISRVTSIGRRRPLRIEFCEPDVLAQFDDWRRAVGAQVENIQSTSRSKKPPSLSRHLDRLMTRLTAILVEPEPWLGVHAVLNQTLQQLDGLRAEAKGARGVKRARLKEQLALVDEAMLVGIQQHVDSDLRKALQRQALQDLEPFRDRMSFEVFQEAATRSADRLIREKLGLPHFVIE</sequence>
<dbReference type="EMBL" id="UINC01002180">
    <property type="protein sequence ID" value="SUZ93827.1"/>
    <property type="molecule type" value="Genomic_DNA"/>
</dbReference>
<reference evidence="1" key="1">
    <citation type="submission" date="2018-05" db="EMBL/GenBank/DDBJ databases">
        <authorList>
            <person name="Lanie J.A."/>
            <person name="Ng W.-L."/>
            <person name="Kazmierczak K.M."/>
            <person name="Andrzejewski T.M."/>
            <person name="Davidsen T.M."/>
            <person name="Wayne K.J."/>
            <person name="Tettelin H."/>
            <person name="Glass J.I."/>
            <person name="Rusch D."/>
            <person name="Podicherti R."/>
            <person name="Tsui H.-C.T."/>
            <person name="Winkler M.E."/>
        </authorList>
    </citation>
    <scope>NUCLEOTIDE SEQUENCE</scope>
</reference>
<organism evidence="1">
    <name type="scientific">marine metagenome</name>
    <dbReference type="NCBI Taxonomy" id="408172"/>
    <lineage>
        <taxon>unclassified sequences</taxon>
        <taxon>metagenomes</taxon>
        <taxon>ecological metagenomes</taxon>
    </lineage>
</organism>
<dbReference type="AlphaFoldDB" id="A0A381RV37"/>
<name>A0A381RV37_9ZZZZ</name>
<gene>
    <name evidence="1" type="ORF">METZ01_LOCUS46681</name>
</gene>